<accession>A0A6A6CPK6</accession>
<feature type="signal peptide" evidence="1">
    <location>
        <begin position="1"/>
        <end position="20"/>
    </location>
</feature>
<gene>
    <name evidence="3" type="ORF">M409DRAFT_52967</name>
</gene>
<evidence type="ECO:0000313" key="3">
    <source>
        <dbReference type="EMBL" id="KAF2168991.1"/>
    </source>
</evidence>
<evidence type="ECO:0000259" key="2">
    <source>
        <dbReference type="Pfam" id="PF13810"/>
    </source>
</evidence>
<dbReference type="EMBL" id="ML993589">
    <property type="protein sequence ID" value="KAF2168991.1"/>
    <property type="molecule type" value="Genomic_DNA"/>
</dbReference>
<evidence type="ECO:0000256" key="1">
    <source>
        <dbReference type="SAM" id="SignalP"/>
    </source>
</evidence>
<dbReference type="GeneID" id="54565499"/>
<protein>
    <recommendedName>
        <fullName evidence="2">DUF4185 domain-containing protein</fullName>
    </recommendedName>
</protein>
<proteinExistence type="predicted"/>
<dbReference type="AlphaFoldDB" id="A0A6A6CPK6"/>
<organism evidence="3 4">
    <name type="scientific">Zasmidium cellare ATCC 36951</name>
    <dbReference type="NCBI Taxonomy" id="1080233"/>
    <lineage>
        <taxon>Eukaryota</taxon>
        <taxon>Fungi</taxon>
        <taxon>Dikarya</taxon>
        <taxon>Ascomycota</taxon>
        <taxon>Pezizomycotina</taxon>
        <taxon>Dothideomycetes</taxon>
        <taxon>Dothideomycetidae</taxon>
        <taxon>Mycosphaerellales</taxon>
        <taxon>Mycosphaerellaceae</taxon>
        <taxon>Zasmidium</taxon>
    </lineage>
</organism>
<sequence>MFPTFASLLSSLALLQCAQASPTGATPDKSINKRAVTPVLSAASQVATASYPYWNRDSCTSVRVQYREFWTCRDSAGQGGQFYSSTASWSDFNNGPLITNGQLYLYGDDNGEYFKNQPDECQAGSNSGNCMNGTRYAIWPDSPPLPVAGSNNAVKLYTWIIKSYLNNDLSPITKNPATSLYRSDYNPANQGVSKTLPPVTLVNENFWPAQSIPYGSYGWAISPDGKTAYLYGQLNNGTANLGAALARVPINSIEDKSQYSYYNNGGWSSTAPSLTSTSARIANAGTNGQGTFYYSSYFSSYMWLGADSINIGSGFYVATAPIPEGPWTSPILFYNGTNGNASLGAYSQQAHPGLTSSNGGGNDIYLTFSKNDKDAANSSHITTTHPLIHVIWN</sequence>
<keyword evidence="1" id="KW-0732">Signal</keyword>
<dbReference type="Pfam" id="PF13810">
    <property type="entry name" value="DUF4185"/>
    <property type="match status" value="1"/>
</dbReference>
<dbReference type="Proteomes" id="UP000799537">
    <property type="component" value="Unassembled WGS sequence"/>
</dbReference>
<dbReference type="OrthoDB" id="2583188at2759"/>
<evidence type="ECO:0000313" key="4">
    <source>
        <dbReference type="Proteomes" id="UP000799537"/>
    </source>
</evidence>
<keyword evidence="4" id="KW-1185">Reference proteome</keyword>
<dbReference type="RefSeq" id="XP_033669880.1">
    <property type="nucleotide sequence ID" value="XM_033812227.1"/>
</dbReference>
<feature type="chain" id="PRO_5025365040" description="DUF4185 domain-containing protein" evidence="1">
    <location>
        <begin position="21"/>
        <end position="393"/>
    </location>
</feature>
<reference evidence="3" key="1">
    <citation type="journal article" date="2020" name="Stud. Mycol.">
        <title>101 Dothideomycetes genomes: a test case for predicting lifestyles and emergence of pathogens.</title>
        <authorList>
            <person name="Haridas S."/>
            <person name="Albert R."/>
            <person name="Binder M."/>
            <person name="Bloem J."/>
            <person name="Labutti K."/>
            <person name="Salamov A."/>
            <person name="Andreopoulos B."/>
            <person name="Baker S."/>
            <person name="Barry K."/>
            <person name="Bills G."/>
            <person name="Bluhm B."/>
            <person name="Cannon C."/>
            <person name="Castanera R."/>
            <person name="Culley D."/>
            <person name="Daum C."/>
            <person name="Ezra D."/>
            <person name="Gonzalez J."/>
            <person name="Henrissat B."/>
            <person name="Kuo A."/>
            <person name="Liang C."/>
            <person name="Lipzen A."/>
            <person name="Lutzoni F."/>
            <person name="Magnuson J."/>
            <person name="Mondo S."/>
            <person name="Nolan M."/>
            <person name="Ohm R."/>
            <person name="Pangilinan J."/>
            <person name="Park H.-J."/>
            <person name="Ramirez L."/>
            <person name="Alfaro M."/>
            <person name="Sun H."/>
            <person name="Tritt A."/>
            <person name="Yoshinaga Y."/>
            <person name="Zwiers L.-H."/>
            <person name="Turgeon B."/>
            <person name="Goodwin S."/>
            <person name="Spatafora J."/>
            <person name="Crous P."/>
            <person name="Grigoriev I."/>
        </authorList>
    </citation>
    <scope>NUCLEOTIDE SEQUENCE</scope>
    <source>
        <strain evidence="3">ATCC 36951</strain>
    </source>
</reference>
<feature type="domain" description="DUF4185" evidence="2">
    <location>
        <begin position="220"/>
        <end position="370"/>
    </location>
</feature>
<dbReference type="InterPro" id="IPR025442">
    <property type="entry name" value="DUF4185"/>
</dbReference>
<name>A0A6A6CPK6_ZASCE</name>